<dbReference type="eggNOG" id="ENOG50334EM">
    <property type="taxonomic scope" value="Bacteria"/>
</dbReference>
<dbReference type="STRING" id="217511.GCA_001463845_01793"/>
<comment type="caution">
    <text evidence="3">The sequence shown here is derived from an EMBL/GenBank/DDBJ whole genome shotgun (WGS) entry which is preliminary data.</text>
</comment>
<dbReference type="EMBL" id="AATP01000011">
    <property type="protein sequence ID" value="EAU39891.1"/>
    <property type="molecule type" value="Genomic_DNA"/>
</dbReference>
<dbReference type="AlphaFoldDB" id="Q0FY51"/>
<sequence length="148" mass="15790">MSGILKDRDLLSGLLFLAIGGGFAIGALDLSIGTARRMGPGYFPLMIGGLLALIGLALMVKSIIRRRPVPIERLYLRPVTGLTLSICTFAFVIEEAGLVLTCIATVVVAGIASSETKWTENGLIAIGMAAFAVVVFKLLLGLPFRIWW</sequence>
<dbReference type="InterPro" id="IPR009936">
    <property type="entry name" value="DUF1468"/>
</dbReference>
<dbReference type="Proteomes" id="UP000004310">
    <property type="component" value="Unassembled WGS sequence"/>
</dbReference>
<dbReference type="Pfam" id="PF07331">
    <property type="entry name" value="TctB"/>
    <property type="match status" value="1"/>
</dbReference>
<keyword evidence="4" id="KW-1185">Reference proteome</keyword>
<feature type="transmembrane region" description="Helical" evidence="1">
    <location>
        <begin position="81"/>
        <end position="111"/>
    </location>
</feature>
<feature type="transmembrane region" description="Helical" evidence="1">
    <location>
        <begin position="42"/>
        <end position="60"/>
    </location>
</feature>
<evidence type="ECO:0000259" key="2">
    <source>
        <dbReference type="Pfam" id="PF07331"/>
    </source>
</evidence>
<evidence type="ECO:0000313" key="4">
    <source>
        <dbReference type="Proteomes" id="UP000004310"/>
    </source>
</evidence>
<dbReference type="HOGENOM" id="CLU_108885_1_0_5"/>
<protein>
    <recommendedName>
        <fullName evidence="2">DUF1468 domain-containing protein</fullName>
    </recommendedName>
</protein>
<proteinExistence type="predicted"/>
<reference evidence="3 4" key="1">
    <citation type="journal article" date="2010" name="J. Bacteriol.">
        <title>Genome sequence of Fulvimarina pelagi HTCC2506T, a Mn(II)-oxidizing alphaproteobacterium possessing an aerobic anoxygenic photosynthetic gene cluster and Xanthorhodopsin.</title>
        <authorList>
            <person name="Kang I."/>
            <person name="Oh H.M."/>
            <person name="Lim S.I."/>
            <person name="Ferriera S."/>
            <person name="Giovannoni S.J."/>
            <person name="Cho J.C."/>
        </authorList>
    </citation>
    <scope>NUCLEOTIDE SEQUENCE [LARGE SCALE GENOMIC DNA]</scope>
    <source>
        <strain evidence="3 4">HTCC2506</strain>
    </source>
</reference>
<keyword evidence="1" id="KW-0472">Membrane</keyword>
<feature type="domain" description="DUF1468" evidence="2">
    <location>
        <begin position="11"/>
        <end position="144"/>
    </location>
</feature>
<name>Q0FY51_9HYPH</name>
<feature type="transmembrane region" description="Helical" evidence="1">
    <location>
        <begin position="123"/>
        <end position="144"/>
    </location>
</feature>
<evidence type="ECO:0000313" key="3">
    <source>
        <dbReference type="EMBL" id="EAU39891.1"/>
    </source>
</evidence>
<evidence type="ECO:0000256" key="1">
    <source>
        <dbReference type="SAM" id="Phobius"/>
    </source>
</evidence>
<organism evidence="3 4">
    <name type="scientific">Fulvimarina pelagi HTCC2506</name>
    <dbReference type="NCBI Taxonomy" id="314231"/>
    <lineage>
        <taxon>Bacteria</taxon>
        <taxon>Pseudomonadati</taxon>
        <taxon>Pseudomonadota</taxon>
        <taxon>Alphaproteobacteria</taxon>
        <taxon>Hyphomicrobiales</taxon>
        <taxon>Aurantimonadaceae</taxon>
        <taxon>Fulvimarina</taxon>
    </lineage>
</organism>
<accession>Q0FY51</accession>
<dbReference type="RefSeq" id="WP_007068611.1">
    <property type="nucleotide sequence ID" value="NZ_DS022272.1"/>
</dbReference>
<keyword evidence="1" id="KW-0812">Transmembrane</keyword>
<gene>
    <name evidence="3" type="ORF">FP2506_17484</name>
</gene>
<keyword evidence="1" id="KW-1133">Transmembrane helix</keyword>